<dbReference type="GO" id="GO:0005524">
    <property type="term" value="F:ATP binding"/>
    <property type="evidence" value="ECO:0007669"/>
    <property type="project" value="UniProtKB-KW"/>
</dbReference>
<dbReference type="OrthoDB" id="6513042at2759"/>
<keyword evidence="6" id="KW-0547">Nucleotide-binding</keyword>
<dbReference type="Proteomes" id="UP000308549">
    <property type="component" value="Unassembled WGS sequence"/>
</dbReference>
<dbReference type="InterPro" id="IPR048761">
    <property type="entry name" value="SMUBP-2_HCS1_1B"/>
</dbReference>
<dbReference type="InterPro" id="IPR027417">
    <property type="entry name" value="P-loop_NTPase"/>
</dbReference>
<proteinExistence type="inferred from homology"/>
<feature type="domain" description="AAA+ ATPase" evidence="13">
    <location>
        <begin position="216"/>
        <end position="418"/>
    </location>
</feature>
<evidence type="ECO:0000256" key="2">
    <source>
        <dbReference type="ARBA" id="ARBA00004496"/>
    </source>
</evidence>
<evidence type="ECO:0000259" key="13">
    <source>
        <dbReference type="SMART" id="SM00382"/>
    </source>
</evidence>
<keyword evidence="8" id="KW-0347">Helicase</keyword>
<dbReference type="Pfam" id="PF21138">
    <property type="entry name" value="SMUBP-2_HCS1_1B"/>
    <property type="match status" value="1"/>
</dbReference>
<name>A0A4U0TWZ6_9PEZI</name>
<dbReference type="EMBL" id="NAJL01000028">
    <property type="protein sequence ID" value="TKA26516.1"/>
    <property type="molecule type" value="Genomic_DNA"/>
</dbReference>
<dbReference type="SMART" id="SM00487">
    <property type="entry name" value="DEXDc"/>
    <property type="match status" value="1"/>
</dbReference>
<evidence type="ECO:0000256" key="4">
    <source>
        <dbReference type="ARBA" id="ARBA00012551"/>
    </source>
</evidence>
<evidence type="ECO:0000313" key="16">
    <source>
        <dbReference type="Proteomes" id="UP000308549"/>
    </source>
</evidence>
<feature type="region of interest" description="Disordered" evidence="12">
    <location>
        <begin position="455"/>
        <end position="474"/>
    </location>
</feature>
<evidence type="ECO:0000256" key="5">
    <source>
        <dbReference type="ARBA" id="ARBA00022490"/>
    </source>
</evidence>
<evidence type="ECO:0000256" key="8">
    <source>
        <dbReference type="ARBA" id="ARBA00022806"/>
    </source>
</evidence>
<dbReference type="SMART" id="SM00382">
    <property type="entry name" value="AAA"/>
    <property type="match status" value="1"/>
</dbReference>
<evidence type="ECO:0000256" key="10">
    <source>
        <dbReference type="ARBA" id="ARBA00023242"/>
    </source>
</evidence>
<dbReference type="InterPro" id="IPR041677">
    <property type="entry name" value="DNA2/NAM7_AAA_11"/>
</dbReference>
<dbReference type="Gene3D" id="2.40.30.270">
    <property type="match status" value="1"/>
</dbReference>
<comment type="subcellular location">
    <subcellularLocation>
        <location evidence="2">Cytoplasm</location>
    </subcellularLocation>
    <subcellularLocation>
        <location evidence="1">Nucleus</location>
    </subcellularLocation>
</comment>
<dbReference type="InterPro" id="IPR050534">
    <property type="entry name" value="Coronavir_polyprotein_1ab"/>
</dbReference>
<feature type="region of interest" description="Disordered" evidence="12">
    <location>
        <begin position="417"/>
        <end position="441"/>
    </location>
</feature>
<dbReference type="CDD" id="cd18808">
    <property type="entry name" value="SF1_C_Upf1"/>
    <property type="match status" value="1"/>
</dbReference>
<dbReference type="SUPFAM" id="SSF52540">
    <property type="entry name" value="P-loop containing nucleoside triphosphate hydrolases"/>
    <property type="match status" value="1"/>
</dbReference>
<organism evidence="15 16">
    <name type="scientific">Salinomyces thailandicus</name>
    <dbReference type="NCBI Taxonomy" id="706561"/>
    <lineage>
        <taxon>Eukaryota</taxon>
        <taxon>Fungi</taxon>
        <taxon>Dikarya</taxon>
        <taxon>Ascomycota</taxon>
        <taxon>Pezizomycotina</taxon>
        <taxon>Dothideomycetes</taxon>
        <taxon>Dothideomycetidae</taxon>
        <taxon>Mycosphaerellales</taxon>
        <taxon>Teratosphaeriaceae</taxon>
        <taxon>Salinomyces</taxon>
    </lineage>
</organism>
<dbReference type="GO" id="GO:0005737">
    <property type="term" value="C:cytoplasm"/>
    <property type="evidence" value="ECO:0007669"/>
    <property type="project" value="UniProtKB-SubCell"/>
</dbReference>
<dbReference type="EC" id="3.6.4.12" evidence="4"/>
<dbReference type="PANTHER" id="PTHR43788:SF8">
    <property type="entry name" value="DNA-BINDING PROTEIN SMUBP-2"/>
    <property type="match status" value="1"/>
</dbReference>
<evidence type="ECO:0000256" key="3">
    <source>
        <dbReference type="ARBA" id="ARBA00007913"/>
    </source>
</evidence>
<protein>
    <recommendedName>
        <fullName evidence="4">DNA helicase</fullName>
        <ecNumber evidence="4">3.6.4.12</ecNumber>
    </recommendedName>
</protein>
<dbReference type="InterPro" id="IPR003593">
    <property type="entry name" value="AAA+_ATPase"/>
</dbReference>
<gene>
    <name evidence="15" type="ORF">B0A50_05353</name>
</gene>
<feature type="domain" description="Helicase ATP-binding" evidence="14">
    <location>
        <begin position="198"/>
        <end position="438"/>
    </location>
</feature>
<sequence>MKATDISSFATSQLSLLNNELQAELAETQLLTSTHAPTVLQRAGLALLNLSVSSQRTGLGGKTLLELGLDPAVGGDGELPEHGLRVGDICAVAEQPKGAERKKERESKEKQGAEGVLTRVQREAVTVALDKEEIDIPGGKLWLVKLANDVTYKRLNLTMTKLQKMQPSEHSLLTQVLFGQSSPTPMSEDDLKADLKWSDPSLNESQKDAIRFALASRDIALIHGPPGTGKTHTLIELILQLVSQGQRLLVCGPSNISVDNIVERLSSHKVPMVRLGHPARLLPGVLNHSLEVLTKTSEAAAIVSDIRSEMDAKQASIRKTRNGREKKGIYGEIKELRKEFRQREGRVVSELLRTSKVVLSTLHGAGSFHLKNEKFDAVIVDEASQALEAQCWIPIIMAGGVGKLVLAGDHLQLPPTIKSLNAKPAKPAQEPRTKKKEEKAKIGVLDMVDDAEKLSLGDKRQSRPSKNSKEDGTTLETTLFDRLLNLHGPAIKRMLTTQYRMHEKIMAFPSTALYEDKLIAAEAVKSRLLRDLPYEVTDTEDTREPVVFWDTQGGDFPEKTEDDTDSGAKGKSSLLAESKVNENEAAIVRMHVQSLVTAGVKAEDIAIVTPYNGQLALLSGTLKERFPGIELGSIDGFQGREKEAVIVSLVRSNPEHEVGFLAEKRRLNVAMTRPKRHLCVIGDSETVSRGSKFLKAWMGFLEEMADLRYPDLAQLQEQVIDEGSPPGKFVRCAPLQDAAVVKGRAGKNLDHANAG</sequence>
<evidence type="ECO:0000256" key="9">
    <source>
        <dbReference type="ARBA" id="ARBA00022840"/>
    </source>
</evidence>
<evidence type="ECO:0000256" key="6">
    <source>
        <dbReference type="ARBA" id="ARBA00022741"/>
    </source>
</evidence>
<keyword evidence="16" id="KW-1185">Reference proteome</keyword>
<feature type="compositionally biased region" description="Basic and acidic residues" evidence="12">
    <location>
        <begin position="455"/>
        <end position="472"/>
    </location>
</feature>
<comment type="catalytic activity">
    <reaction evidence="11">
        <text>ATP + H2O = ADP + phosphate + H(+)</text>
        <dbReference type="Rhea" id="RHEA:13065"/>
        <dbReference type="ChEBI" id="CHEBI:15377"/>
        <dbReference type="ChEBI" id="CHEBI:15378"/>
        <dbReference type="ChEBI" id="CHEBI:30616"/>
        <dbReference type="ChEBI" id="CHEBI:43474"/>
        <dbReference type="ChEBI" id="CHEBI:456216"/>
        <dbReference type="EC" id="3.6.4.12"/>
    </reaction>
    <physiologicalReaction direction="left-to-right" evidence="11">
        <dbReference type="Rhea" id="RHEA:13066"/>
    </physiologicalReaction>
</comment>
<comment type="caution">
    <text evidence="15">The sequence shown here is derived from an EMBL/GenBank/DDBJ whole genome shotgun (WGS) entry which is preliminary data.</text>
</comment>
<dbReference type="Pfam" id="PF13087">
    <property type="entry name" value="AAA_12"/>
    <property type="match status" value="1"/>
</dbReference>
<dbReference type="AlphaFoldDB" id="A0A4U0TWZ6"/>
<comment type="similarity">
    <text evidence="3">Belongs to the DNA2/NAM7 helicase family.</text>
</comment>
<evidence type="ECO:0000313" key="15">
    <source>
        <dbReference type="EMBL" id="TKA26516.1"/>
    </source>
</evidence>
<feature type="compositionally biased region" description="Basic and acidic residues" evidence="12">
    <location>
        <begin position="97"/>
        <end position="112"/>
    </location>
</feature>
<dbReference type="CDD" id="cd18044">
    <property type="entry name" value="DEXXQc_SMUBP2"/>
    <property type="match status" value="1"/>
</dbReference>
<dbReference type="InterPro" id="IPR047187">
    <property type="entry name" value="SF1_C_Upf1"/>
</dbReference>
<feature type="region of interest" description="Disordered" evidence="12">
    <location>
        <begin position="549"/>
        <end position="572"/>
    </location>
</feature>
<dbReference type="GO" id="GO:0043139">
    <property type="term" value="F:5'-3' DNA helicase activity"/>
    <property type="evidence" value="ECO:0007669"/>
    <property type="project" value="TreeGrafter"/>
</dbReference>
<evidence type="ECO:0000256" key="11">
    <source>
        <dbReference type="ARBA" id="ARBA00048432"/>
    </source>
</evidence>
<evidence type="ECO:0000256" key="7">
    <source>
        <dbReference type="ARBA" id="ARBA00022801"/>
    </source>
</evidence>
<dbReference type="InterPro" id="IPR014001">
    <property type="entry name" value="Helicase_ATP-bd"/>
</dbReference>
<evidence type="ECO:0000256" key="12">
    <source>
        <dbReference type="SAM" id="MobiDB-lite"/>
    </source>
</evidence>
<keyword evidence="5" id="KW-0963">Cytoplasm</keyword>
<reference evidence="15 16" key="1">
    <citation type="submission" date="2017-03" db="EMBL/GenBank/DDBJ databases">
        <title>Genomes of endolithic fungi from Antarctica.</title>
        <authorList>
            <person name="Coleine C."/>
            <person name="Masonjones S."/>
            <person name="Stajich J.E."/>
        </authorList>
    </citation>
    <scope>NUCLEOTIDE SEQUENCE [LARGE SCALE GENOMIC DNA]</scope>
    <source>
        <strain evidence="15 16">CCFEE 6315</strain>
    </source>
</reference>
<dbReference type="Gene3D" id="3.40.50.300">
    <property type="entry name" value="P-loop containing nucleotide triphosphate hydrolases"/>
    <property type="match status" value="2"/>
</dbReference>
<dbReference type="Pfam" id="PF13086">
    <property type="entry name" value="AAA_11"/>
    <property type="match status" value="1"/>
</dbReference>
<accession>A0A4U0TWZ6</accession>
<keyword evidence="7" id="KW-0378">Hydrolase</keyword>
<feature type="region of interest" description="Disordered" evidence="12">
    <location>
        <begin position="96"/>
        <end position="115"/>
    </location>
</feature>
<keyword evidence="9" id="KW-0067">ATP-binding</keyword>
<dbReference type="GO" id="GO:0016787">
    <property type="term" value="F:hydrolase activity"/>
    <property type="evidence" value="ECO:0007669"/>
    <property type="project" value="UniProtKB-KW"/>
</dbReference>
<feature type="compositionally biased region" description="Basic and acidic residues" evidence="12">
    <location>
        <begin position="429"/>
        <end position="441"/>
    </location>
</feature>
<dbReference type="PANTHER" id="PTHR43788">
    <property type="entry name" value="DNA2/NAM7 HELICASE FAMILY MEMBER"/>
    <property type="match status" value="1"/>
</dbReference>
<evidence type="ECO:0000256" key="1">
    <source>
        <dbReference type="ARBA" id="ARBA00004123"/>
    </source>
</evidence>
<dbReference type="GO" id="GO:0003723">
    <property type="term" value="F:RNA binding"/>
    <property type="evidence" value="ECO:0007669"/>
    <property type="project" value="InterPro"/>
</dbReference>
<dbReference type="InterPro" id="IPR041679">
    <property type="entry name" value="DNA2/NAM7-like_C"/>
</dbReference>
<keyword evidence="10" id="KW-0539">Nucleus</keyword>
<dbReference type="GO" id="GO:0005634">
    <property type="term" value="C:nucleus"/>
    <property type="evidence" value="ECO:0007669"/>
    <property type="project" value="UniProtKB-SubCell"/>
</dbReference>
<evidence type="ECO:0000259" key="14">
    <source>
        <dbReference type="SMART" id="SM00487"/>
    </source>
</evidence>